<dbReference type="PANTHER" id="PTHR28031">
    <property type="entry name" value="PROLINE-RICH PROTEIN HUA1"/>
    <property type="match status" value="1"/>
</dbReference>
<keyword evidence="2" id="KW-1185">Reference proteome</keyword>
<evidence type="ECO:0000313" key="1">
    <source>
        <dbReference type="EMBL" id="CAG8517206.1"/>
    </source>
</evidence>
<protein>
    <submittedName>
        <fullName evidence="1">12407_t:CDS:1</fullName>
    </submittedName>
</protein>
<proteinExistence type="predicted"/>
<comment type="caution">
    <text evidence="1">The sequence shown here is derived from an EMBL/GenBank/DDBJ whole genome shotgun (WGS) entry which is preliminary data.</text>
</comment>
<gene>
    <name evidence="1" type="ORF">DERYTH_LOCUS3686</name>
</gene>
<evidence type="ECO:0000313" key="2">
    <source>
        <dbReference type="Proteomes" id="UP000789405"/>
    </source>
</evidence>
<dbReference type="Proteomes" id="UP000789405">
    <property type="component" value="Unassembled WGS sequence"/>
</dbReference>
<dbReference type="AlphaFoldDB" id="A0A9N9A565"/>
<organism evidence="1 2">
    <name type="scientific">Dentiscutata erythropus</name>
    <dbReference type="NCBI Taxonomy" id="1348616"/>
    <lineage>
        <taxon>Eukaryota</taxon>
        <taxon>Fungi</taxon>
        <taxon>Fungi incertae sedis</taxon>
        <taxon>Mucoromycota</taxon>
        <taxon>Glomeromycotina</taxon>
        <taxon>Glomeromycetes</taxon>
        <taxon>Diversisporales</taxon>
        <taxon>Gigasporaceae</taxon>
        <taxon>Dentiscutata</taxon>
    </lineage>
</organism>
<dbReference type="EMBL" id="CAJVPY010001331">
    <property type="protein sequence ID" value="CAG8517206.1"/>
    <property type="molecule type" value="Genomic_DNA"/>
</dbReference>
<dbReference type="Gene3D" id="6.20.20.10">
    <property type="match status" value="1"/>
</dbReference>
<dbReference type="GO" id="GO:0005737">
    <property type="term" value="C:cytoplasm"/>
    <property type="evidence" value="ECO:0007669"/>
    <property type="project" value="TreeGrafter"/>
</dbReference>
<reference evidence="1" key="1">
    <citation type="submission" date="2021-06" db="EMBL/GenBank/DDBJ databases">
        <authorList>
            <person name="Kallberg Y."/>
            <person name="Tangrot J."/>
            <person name="Rosling A."/>
        </authorList>
    </citation>
    <scope>NUCLEOTIDE SEQUENCE</scope>
    <source>
        <strain evidence="1">MA453B</strain>
    </source>
</reference>
<dbReference type="PANTHER" id="PTHR28031:SF1">
    <property type="entry name" value="PROLINE-RICH PROTEIN HUA1"/>
    <property type="match status" value="1"/>
</dbReference>
<sequence length="200" mass="21933">MSQQHSNNSSTTMHDIITEEAPPAYSPFPNLGERSMAFGPARAFDTTPYQPQPQQLASNYIYSTPSNNFYQATQQTIQQPVIYHQQVSNAPPLPPRDATSTSSSISTLRYPAGYVCSICNNTGYTGQRTKCQQCWKSFAVPNTNYGSNVRSPQGNVIYASPGDPIIGGQLCTNCRGSGRVNLFFIEDLCPRCQGVGRVFT</sequence>
<accession>A0A9N9A565</accession>
<dbReference type="InterPro" id="IPR038910">
    <property type="entry name" value="Hua1-like"/>
</dbReference>
<name>A0A9N9A565_9GLOM</name>
<dbReference type="OrthoDB" id="2405700at2759"/>